<accession>A0A9N9GFE5</accession>
<gene>
    <name evidence="1" type="ORF">FMOSSE_LOCUS9017</name>
</gene>
<dbReference type="InterPro" id="IPR015926">
    <property type="entry name" value="Cytolysin/lectin"/>
</dbReference>
<dbReference type="EMBL" id="CAJVPP010002503">
    <property type="protein sequence ID" value="CAG8602346.1"/>
    <property type="molecule type" value="Genomic_DNA"/>
</dbReference>
<organism evidence="1 2">
    <name type="scientific">Funneliformis mosseae</name>
    <name type="common">Endomycorrhizal fungus</name>
    <name type="synonym">Glomus mosseae</name>
    <dbReference type="NCBI Taxonomy" id="27381"/>
    <lineage>
        <taxon>Eukaryota</taxon>
        <taxon>Fungi</taxon>
        <taxon>Fungi incertae sedis</taxon>
        <taxon>Mucoromycota</taxon>
        <taxon>Glomeromycotina</taxon>
        <taxon>Glomeromycetes</taxon>
        <taxon>Glomerales</taxon>
        <taxon>Glomeraceae</taxon>
        <taxon>Funneliformis</taxon>
    </lineage>
</organism>
<dbReference type="AlphaFoldDB" id="A0A9N9GFE5"/>
<proteinExistence type="predicted"/>
<dbReference type="Proteomes" id="UP000789375">
    <property type="component" value="Unassembled WGS sequence"/>
</dbReference>
<keyword evidence="2" id="KW-1185">Reference proteome</keyword>
<evidence type="ECO:0000313" key="2">
    <source>
        <dbReference type="Proteomes" id="UP000789375"/>
    </source>
</evidence>
<comment type="caution">
    <text evidence="1">The sequence shown here is derived from an EMBL/GenBank/DDBJ whole genome shotgun (WGS) entry which is preliminary data.</text>
</comment>
<sequence>MSIDTAASVLQTVSTIREQLTRGLTISVENNHSHYHLRNMEYWSETDCFNAPTITIGPGKWGVGAFESKVTCGTKGILCYELLLDERKLKNRLFLLIGWSAGNTTFIHLSPEVEEDYAEVEDENSLPPSSLSVCATMATSAIANLKVEINPYLERITNVIKSPLLIPSPGSKFSITKYMEKSLQNAEEMVNGAFKYMGIEDESDHSSI</sequence>
<name>A0A9N9GFE5_FUNMO</name>
<reference evidence="1" key="1">
    <citation type="submission" date="2021-06" db="EMBL/GenBank/DDBJ databases">
        <authorList>
            <person name="Kallberg Y."/>
            <person name="Tangrot J."/>
            <person name="Rosling A."/>
        </authorList>
    </citation>
    <scope>NUCLEOTIDE SEQUENCE</scope>
    <source>
        <strain evidence="1">87-6 pot B 2015</strain>
    </source>
</reference>
<dbReference type="Gene3D" id="2.60.270.20">
    <property type="entry name" value="Cytolysin/lectin"/>
    <property type="match status" value="1"/>
</dbReference>
<evidence type="ECO:0000313" key="1">
    <source>
        <dbReference type="EMBL" id="CAG8602346.1"/>
    </source>
</evidence>
<protein>
    <submittedName>
        <fullName evidence="1">6565_t:CDS:1</fullName>
    </submittedName>
</protein>